<keyword evidence="3" id="KW-0121">Carboxypeptidase</keyword>
<reference evidence="4" key="1">
    <citation type="journal article" date="2024" name="Algal Res.">
        <title>Biochemical, toxicological and genomic investigation of a high-biomass producing Limnothrix strain isolated from Italian shallow drinking water reservoir.</title>
        <authorList>
            <person name="Simonazzi M."/>
            <person name="Shishido T.K."/>
            <person name="Delbaje E."/>
            <person name="Wahlsten M."/>
            <person name="Fewer D.P."/>
            <person name="Sivonen K."/>
            <person name="Pezzolesi L."/>
            <person name="Pistocchi R."/>
        </authorList>
    </citation>
    <scope>NUCLEOTIDE SEQUENCE [LARGE SCALE GENOMIC DNA]</scope>
    <source>
        <strain evidence="4">LRLZ20PSL1</strain>
    </source>
</reference>
<name>A0ABW7CDI6_9CYAN</name>
<dbReference type="SUPFAM" id="SSF56601">
    <property type="entry name" value="beta-lactamase/transpeptidase-like"/>
    <property type="match status" value="1"/>
</dbReference>
<keyword evidence="4" id="KW-1185">Reference proteome</keyword>
<proteinExistence type="inferred from homology"/>
<dbReference type="PANTHER" id="PTHR30023">
    <property type="entry name" value="D-ALANYL-D-ALANINE CARBOXYPEPTIDASE"/>
    <property type="match status" value="1"/>
</dbReference>
<sequence length="412" mass="43853">MSEQPRWIAGLAGLVLGGGLLTEPALANSQATTNVEPTSVSQTEAIALSAAPAPNPTTDPVRSPKPLPKALNSASATELVPGTIVTRKPGIETELIEPNSIEPNSIEPEAAKQEPIETVEGKSLLAQTPRVCSNQLAGALSRIIDAPAFRSARWGIRVETLDGNNVLFDRNSTQALIPASNMKLFVTAAALQLYDGQTPLKNSNLGALVRTINVNSNNGYADSLFRSIGGSGAVQRALAPLGVNRGEYRMSDGSGLSRSNAVQPRAFVHLLESMTEAKGSDIFRSSLPIAGQTGTLRRRFRNTPVQGRVSAKTGTLRGVRALSGYMEHPLYNTLVFSVLVNQPGQDGDTLVSAVDRVVLTLAQMRPCDGWDTEANPLLNQPTEPDGTLRPLLPWWRPGVPRPNAPSSLELTP</sequence>
<organism evidence="3 4">
    <name type="scientific">Limnothrix redekei LRLZ20PSL1</name>
    <dbReference type="NCBI Taxonomy" id="3112953"/>
    <lineage>
        <taxon>Bacteria</taxon>
        <taxon>Bacillati</taxon>
        <taxon>Cyanobacteriota</taxon>
        <taxon>Cyanophyceae</taxon>
        <taxon>Pseudanabaenales</taxon>
        <taxon>Pseudanabaenaceae</taxon>
        <taxon>Limnothrix</taxon>
    </lineage>
</organism>
<dbReference type="EMBL" id="JAZAQF010000086">
    <property type="protein sequence ID" value="MFG3819195.1"/>
    <property type="molecule type" value="Genomic_DNA"/>
</dbReference>
<dbReference type="PANTHER" id="PTHR30023:SF0">
    <property type="entry name" value="PENICILLIN-SENSITIVE CARBOXYPEPTIDASE A"/>
    <property type="match status" value="1"/>
</dbReference>
<evidence type="ECO:0000313" key="4">
    <source>
        <dbReference type="Proteomes" id="UP001604335"/>
    </source>
</evidence>
<protein>
    <submittedName>
        <fullName evidence="3">D-alanyl-D-alanine carboxypeptidase/D-alanyl-D-alanine-endopeptidase</fullName>
        <ecNumber evidence="3">3.4.16.4</ecNumber>
    </submittedName>
</protein>
<accession>A0ABW7CDI6</accession>
<dbReference type="Gene3D" id="3.40.710.10">
    <property type="entry name" value="DD-peptidase/beta-lactamase superfamily"/>
    <property type="match status" value="1"/>
</dbReference>
<dbReference type="Pfam" id="PF02113">
    <property type="entry name" value="Peptidase_S13"/>
    <property type="match status" value="2"/>
</dbReference>
<dbReference type="RefSeq" id="WP_393014936.1">
    <property type="nucleotide sequence ID" value="NZ_JAZAQF010000086.1"/>
</dbReference>
<evidence type="ECO:0000313" key="3">
    <source>
        <dbReference type="EMBL" id="MFG3819195.1"/>
    </source>
</evidence>
<dbReference type="EC" id="3.4.16.4" evidence="3"/>
<dbReference type="GO" id="GO:0009002">
    <property type="term" value="F:serine-type D-Ala-D-Ala carboxypeptidase activity"/>
    <property type="evidence" value="ECO:0007669"/>
    <property type="project" value="UniProtKB-EC"/>
</dbReference>
<keyword evidence="3" id="KW-0645">Protease</keyword>
<dbReference type="PRINTS" id="PR00922">
    <property type="entry name" value="DADACBPTASE3"/>
</dbReference>
<dbReference type="Proteomes" id="UP001604335">
    <property type="component" value="Unassembled WGS sequence"/>
</dbReference>
<gene>
    <name evidence="3" type="primary">dacB</name>
    <name evidence="3" type="ORF">VPK24_16240</name>
</gene>
<evidence type="ECO:0000256" key="2">
    <source>
        <dbReference type="ARBA" id="ARBA00022801"/>
    </source>
</evidence>
<comment type="similarity">
    <text evidence="1">Belongs to the peptidase S13 family.</text>
</comment>
<keyword evidence="2 3" id="KW-0378">Hydrolase</keyword>
<dbReference type="InterPro" id="IPR012338">
    <property type="entry name" value="Beta-lactam/transpept-like"/>
</dbReference>
<dbReference type="InterPro" id="IPR000667">
    <property type="entry name" value="Peptidase_S13"/>
</dbReference>
<evidence type="ECO:0000256" key="1">
    <source>
        <dbReference type="ARBA" id="ARBA00006096"/>
    </source>
</evidence>
<comment type="caution">
    <text evidence="3">The sequence shown here is derived from an EMBL/GenBank/DDBJ whole genome shotgun (WGS) entry which is preliminary data.</text>
</comment>
<dbReference type="NCBIfam" id="TIGR00666">
    <property type="entry name" value="PBP4"/>
    <property type="match status" value="1"/>
</dbReference>